<reference evidence="6" key="1">
    <citation type="submission" date="2019-10" db="EMBL/GenBank/DDBJ databases">
        <authorList>
            <person name="Zhang R."/>
            <person name="Pan Y."/>
            <person name="Wang J."/>
            <person name="Ma R."/>
            <person name="Yu S."/>
        </authorList>
    </citation>
    <scope>NUCLEOTIDE SEQUENCE</scope>
    <source>
        <strain evidence="6">LA-IB0</strain>
        <tissue evidence="6">Leaf</tissue>
    </source>
</reference>
<comment type="similarity">
    <text evidence="1 4">Belongs to the plant dirigent protein family.</text>
</comment>
<dbReference type="Proteomes" id="UP000826271">
    <property type="component" value="Unassembled WGS sequence"/>
</dbReference>
<dbReference type="Gene3D" id="2.40.480.10">
    <property type="entry name" value="Allene oxide cyclase-like"/>
    <property type="match status" value="1"/>
</dbReference>
<comment type="caution">
    <text evidence="6">The sequence shown here is derived from an EMBL/GenBank/DDBJ whole genome shotgun (WGS) entry which is preliminary data.</text>
</comment>
<dbReference type="Pfam" id="PF03018">
    <property type="entry name" value="Dirigent"/>
    <property type="match status" value="1"/>
</dbReference>
<comment type="subcellular location">
    <subcellularLocation>
        <location evidence="4">Secreted</location>
        <location evidence="4">Extracellular space</location>
        <location evidence="4">Apoplast</location>
    </subcellularLocation>
</comment>
<evidence type="ECO:0000313" key="6">
    <source>
        <dbReference type="EMBL" id="KAG8368129.1"/>
    </source>
</evidence>
<keyword evidence="4" id="KW-0052">Apoplast</keyword>
<accession>A0AAV6WBT5</accession>
<comment type="function">
    <text evidence="4">Dirigent proteins impart stereoselectivity on the phenoxy radical-coupling reaction, yielding optically active lignans from two molecules of coniferyl alcohol in the biosynthesis of lignans, flavonolignans, and alkaloids and thus plays a central role in plant secondary metabolism.</text>
</comment>
<name>A0AAV6WBT5_9LAMI</name>
<dbReference type="InterPro" id="IPR044859">
    <property type="entry name" value="Allene_oxi_cyc_Dirigent"/>
</dbReference>
<evidence type="ECO:0000256" key="5">
    <source>
        <dbReference type="SAM" id="MobiDB-lite"/>
    </source>
</evidence>
<dbReference type="PANTHER" id="PTHR21495">
    <property type="entry name" value="NUCLEOPORIN-RELATED"/>
    <property type="match status" value="1"/>
</dbReference>
<keyword evidence="7" id="KW-1185">Reference proteome</keyword>
<organism evidence="6 7">
    <name type="scientific">Buddleja alternifolia</name>
    <dbReference type="NCBI Taxonomy" id="168488"/>
    <lineage>
        <taxon>Eukaryota</taxon>
        <taxon>Viridiplantae</taxon>
        <taxon>Streptophyta</taxon>
        <taxon>Embryophyta</taxon>
        <taxon>Tracheophyta</taxon>
        <taxon>Spermatophyta</taxon>
        <taxon>Magnoliopsida</taxon>
        <taxon>eudicotyledons</taxon>
        <taxon>Gunneridae</taxon>
        <taxon>Pentapetalae</taxon>
        <taxon>asterids</taxon>
        <taxon>lamiids</taxon>
        <taxon>Lamiales</taxon>
        <taxon>Scrophulariaceae</taxon>
        <taxon>Buddlejeae</taxon>
        <taxon>Buddleja</taxon>
    </lineage>
</organism>
<gene>
    <name evidence="6" type="ORF">BUALT_Bualt15G0013000</name>
</gene>
<dbReference type="InterPro" id="IPR004265">
    <property type="entry name" value="Dirigent"/>
</dbReference>
<keyword evidence="3 4" id="KW-0964">Secreted</keyword>
<evidence type="ECO:0000256" key="4">
    <source>
        <dbReference type="RuleBase" id="RU363099"/>
    </source>
</evidence>
<protein>
    <recommendedName>
        <fullName evidence="4">Dirigent protein</fullName>
    </recommendedName>
</protein>
<comment type="subunit">
    <text evidence="2 4">Homodimer.</text>
</comment>
<evidence type="ECO:0000256" key="2">
    <source>
        <dbReference type="ARBA" id="ARBA00011738"/>
    </source>
</evidence>
<evidence type="ECO:0000256" key="3">
    <source>
        <dbReference type="ARBA" id="ARBA00022525"/>
    </source>
</evidence>
<sequence>MDLQVGLKDGFKGAGLANLGLQVLAGGQEMGRRAKVEMECGGGLRGSEIEDGGSGDLEVGDGDASGGRRRKRWSRCPPEKRAEGRGNDGSYLGMVRDCCTRRSGAEVVVAMSIKLFQRNMEKLYTSLMFFSLVLIIPNANSKVIAKDKVTKLHFFVQDRTSGQNQTVYRVAQSDITSTSPTLFGQVNMVDDPITVGPGPQSKILGRAQGMYGFVDLNQIGAHMSVTFIFTSGKHNGSTLSMLGKNNILQKYRQLPIVGGTGDFAMARGIVTTNTYSMDAAGTYAVLEYNIVVHHYYTKETY</sequence>
<dbReference type="GO" id="GO:0009699">
    <property type="term" value="P:phenylpropanoid biosynthetic process"/>
    <property type="evidence" value="ECO:0007669"/>
    <property type="project" value="UniProtKB-ARBA"/>
</dbReference>
<evidence type="ECO:0000313" key="7">
    <source>
        <dbReference type="Proteomes" id="UP000826271"/>
    </source>
</evidence>
<feature type="compositionally biased region" description="Acidic residues" evidence="5">
    <location>
        <begin position="49"/>
        <end position="61"/>
    </location>
</feature>
<dbReference type="GO" id="GO:0048046">
    <property type="term" value="C:apoplast"/>
    <property type="evidence" value="ECO:0007669"/>
    <property type="project" value="UniProtKB-SubCell"/>
</dbReference>
<evidence type="ECO:0000256" key="1">
    <source>
        <dbReference type="ARBA" id="ARBA00010746"/>
    </source>
</evidence>
<dbReference type="AlphaFoldDB" id="A0AAV6WBT5"/>
<proteinExistence type="inferred from homology"/>
<feature type="compositionally biased region" description="Basic and acidic residues" evidence="5">
    <location>
        <begin position="77"/>
        <end position="86"/>
    </location>
</feature>
<feature type="region of interest" description="Disordered" evidence="5">
    <location>
        <begin position="45"/>
        <end position="87"/>
    </location>
</feature>
<dbReference type="EMBL" id="WHWC01000015">
    <property type="protein sequence ID" value="KAG8368129.1"/>
    <property type="molecule type" value="Genomic_DNA"/>
</dbReference>